<dbReference type="InterPro" id="IPR036188">
    <property type="entry name" value="FAD/NAD-bd_sf"/>
</dbReference>
<dbReference type="EMBL" id="JAOPGA020000639">
    <property type="protein sequence ID" value="KAL0480207.1"/>
    <property type="molecule type" value="Genomic_DNA"/>
</dbReference>
<dbReference type="Proteomes" id="UP001431209">
    <property type="component" value="Unassembled WGS sequence"/>
</dbReference>
<feature type="signal peptide" evidence="1">
    <location>
        <begin position="1"/>
        <end position="20"/>
    </location>
</feature>
<comment type="caution">
    <text evidence="2">The sequence shown here is derived from an EMBL/GenBank/DDBJ whole genome shotgun (WGS) entry which is preliminary data.</text>
</comment>
<organism evidence="2 3">
    <name type="scientific">Acrasis kona</name>
    <dbReference type="NCBI Taxonomy" id="1008807"/>
    <lineage>
        <taxon>Eukaryota</taxon>
        <taxon>Discoba</taxon>
        <taxon>Heterolobosea</taxon>
        <taxon>Tetramitia</taxon>
        <taxon>Eutetramitia</taxon>
        <taxon>Acrasidae</taxon>
        <taxon>Acrasis</taxon>
    </lineage>
</organism>
<evidence type="ECO:0000313" key="2">
    <source>
        <dbReference type="EMBL" id="KAL0480207.1"/>
    </source>
</evidence>
<keyword evidence="1" id="KW-0732">Signal</keyword>
<sequence length="512" mass="59402">MINQIITILILSFLVDCWRGYDFNAIIKNTDRFHPYKYSRDLKFKRDVKAAFKNSRHDDEVTRNYFKQIQKLITRRSFAKNEKNETTLIIGAGPVGLLAALEKYVSGEPHIILAEKRNDYERNVWFDLYPEPYSPAFNILYELGFGSQQIEFQSQKMTNGSAITIRCQLLERFLSKILFVLSILDPSLVLLYGFELTSVLFSPRSVVLKSLVDGRILVPFHRLIACDGYNSRTRFLLKIPTKVVDEFTIFNHKVHIKNLHQVSVIVGFKPTNSSSSCPELRADPFNPDSTIDPWMPGFMVNGISSIFKRFYHGHCHMQILLNKVFGEKFLINSHVNVDWVTILQMVNTVMKHPYTNVEQLKRSITTKTDGSLDLVILKSQILKSDDNHYSLGSGSSLTLRGDASANAHFRLGVGVNTAFISYRYHTSQNLSRYLREEYVRKQWEAVVNNMVGTMFLETYCNYVIFMDKGERGDRFDKYEPGKMIVYERDFKNLDYVQVKERQVTKCIREWTQ</sequence>
<accession>A0AAW2YSU1</accession>
<gene>
    <name evidence="2" type="ORF">AKO1_007195</name>
</gene>
<keyword evidence="3" id="KW-1185">Reference proteome</keyword>
<evidence type="ECO:0000256" key="1">
    <source>
        <dbReference type="SAM" id="SignalP"/>
    </source>
</evidence>
<dbReference type="AlphaFoldDB" id="A0AAW2YSU1"/>
<dbReference type="SUPFAM" id="SSF51905">
    <property type="entry name" value="FAD/NAD(P)-binding domain"/>
    <property type="match status" value="1"/>
</dbReference>
<dbReference type="PRINTS" id="PR00420">
    <property type="entry name" value="RNGMNOXGNASE"/>
</dbReference>
<dbReference type="Gene3D" id="3.50.50.60">
    <property type="entry name" value="FAD/NAD(P)-binding domain"/>
    <property type="match status" value="1"/>
</dbReference>
<evidence type="ECO:0000313" key="3">
    <source>
        <dbReference type="Proteomes" id="UP001431209"/>
    </source>
</evidence>
<proteinExistence type="predicted"/>
<reference evidence="2 3" key="1">
    <citation type="submission" date="2024-03" db="EMBL/GenBank/DDBJ databases">
        <title>The Acrasis kona genome and developmental transcriptomes reveal deep origins of eukaryotic multicellular pathways.</title>
        <authorList>
            <person name="Sheikh S."/>
            <person name="Fu C.-J."/>
            <person name="Brown M.W."/>
            <person name="Baldauf S.L."/>
        </authorList>
    </citation>
    <scope>NUCLEOTIDE SEQUENCE [LARGE SCALE GENOMIC DNA]</scope>
    <source>
        <strain evidence="2 3">ATCC MYA-3509</strain>
    </source>
</reference>
<name>A0AAW2YSU1_9EUKA</name>
<protein>
    <submittedName>
        <fullName evidence="2">MICAL2</fullName>
    </submittedName>
</protein>
<feature type="chain" id="PRO_5043777858" evidence="1">
    <location>
        <begin position="21"/>
        <end position="512"/>
    </location>
</feature>